<dbReference type="Gene3D" id="3.40.30.10">
    <property type="entry name" value="Glutaredoxin"/>
    <property type="match status" value="1"/>
</dbReference>
<protein>
    <recommendedName>
        <fullName evidence="7">Thioredoxin domain-containing protein</fullName>
    </recommendedName>
</protein>
<dbReference type="InterPro" id="IPR013766">
    <property type="entry name" value="Thioredoxin_domain"/>
</dbReference>
<dbReference type="PANTHER" id="PTHR13887">
    <property type="entry name" value="GLUTATHIONE S-TRANSFERASE KAPPA"/>
    <property type="match status" value="1"/>
</dbReference>
<evidence type="ECO:0000256" key="2">
    <source>
        <dbReference type="ARBA" id="ARBA00022729"/>
    </source>
</evidence>
<feature type="domain" description="Thioredoxin" evidence="7">
    <location>
        <begin position="39"/>
        <end position="221"/>
    </location>
</feature>
<keyword evidence="6" id="KW-0472">Membrane</keyword>
<evidence type="ECO:0000256" key="6">
    <source>
        <dbReference type="SAM" id="Phobius"/>
    </source>
</evidence>
<dbReference type="STRING" id="1797994.A2227_07540"/>
<dbReference type="Proteomes" id="UP000178367">
    <property type="component" value="Unassembled WGS sequence"/>
</dbReference>
<dbReference type="PANTHER" id="PTHR13887:SF14">
    <property type="entry name" value="DISULFIDE BOND FORMATION PROTEIN D"/>
    <property type="match status" value="1"/>
</dbReference>
<keyword evidence="5" id="KW-0676">Redox-active center</keyword>
<reference evidence="8 9" key="1">
    <citation type="journal article" date="2016" name="Nat. Commun.">
        <title>Thousands of microbial genomes shed light on interconnected biogeochemical processes in an aquifer system.</title>
        <authorList>
            <person name="Anantharaman K."/>
            <person name="Brown C.T."/>
            <person name="Hug L.A."/>
            <person name="Sharon I."/>
            <person name="Castelle C.J."/>
            <person name="Probst A.J."/>
            <person name="Thomas B.C."/>
            <person name="Singh A."/>
            <person name="Wilkins M.J."/>
            <person name="Karaoz U."/>
            <person name="Brodie E.L."/>
            <person name="Williams K.H."/>
            <person name="Hubbard S.S."/>
            <person name="Banfield J.F."/>
        </authorList>
    </citation>
    <scope>NUCLEOTIDE SEQUENCE [LARGE SCALE GENOMIC DNA]</scope>
</reference>
<keyword evidence="6" id="KW-0812">Transmembrane</keyword>
<sequence length="222" mass="25410">MDRWYKKWQGIGLLILATIFLALVFTALFYVSDIVKASLKNNHQENQNKINRLISGEEDANYWMGSADPKVTIVEFGDYSCPYCQDFFPKIREIGLKYKKDVKIIFRDYPVVNDYAANLALGARCAGEQGLFWLMHDKLFLNQGITGKEEILELAKQAGANEDKFVHCFDNKTYLREIERDLSDGNALDIPGTPTIFVNGERFSGNVPYDYLIQVINQKISE</sequence>
<evidence type="ECO:0000256" key="1">
    <source>
        <dbReference type="ARBA" id="ARBA00005791"/>
    </source>
</evidence>
<dbReference type="Pfam" id="PF13462">
    <property type="entry name" value="Thioredoxin_4"/>
    <property type="match status" value="1"/>
</dbReference>
<proteinExistence type="inferred from homology"/>
<accession>A0A1F5SEP4</accession>
<dbReference type="InterPro" id="IPR012336">
    <property type="entry name" value="Thioredoxin-like_fold"/>
</dbReference>
<gene>
    <name evidence="8" type="ORF">A2227_07540</name>
</gene>
<keyword evidence="4" id="KW-1015">Disulfide bond</keyword>
<evidence type="ECO:0000256" key="4">
    <source>
        <dbReference type="ARBA" id="ARBA00023157"/>
    </source>
</evidence>
<organism evidence="8 9">
    <name type="scientific">Candidatus Falkowbacteria bacterium RIFOXYA2_FULL_47_19</name>
    <dbReference type="NCBI Taxonomy" id="1797994"/>
    <lineage>
        <taxon>Bacteria</taxon>
        <taxon>Candidatus Falkowiibacteriota</taxon>
    </lineage>
</organism>
<feature type="transmembrane region" description="Helical" evidence="6">
    <location>
        <begin position="12"/>
        <end position="31"/>
    </location>
</feature>
<dbReference type="EMBL" id="MFGB01000023">
    <property type="protein sequence ID" value="OGF25168.1"/>
    <property type="molecule type" value="Genomic_DNA"/>
</dbReference>
<dbReference type="GO" id="GO:0016491">
    <property type="term" value="F:oxidoreductase activity"/>
    <property type="evidence" value="ECO:0007669"/>
    <property type="project" value="UniProtKB-KW"/>
</dbReference>
<name>A0A1F5SEP4_9BACT</name>
<keyword evidence="2" id="KW-0732">Signal</keyword>
<evidence type="ECO:0000259" key="7">
    <source>
        <dbReference type="PROSITE" id="PS51352"/>
    </source>
</evidence>
<evidence type="ECO:0000256" key="3">
    <source>
        <dbReference type="ARBA" id="ARBA00023002"/>
    </source>
</evidence>
<dbReference type="AlphaFoldDB" id="A0A1F5SEP4"/>
<dbReference type="SUPFAM" id="SSF52833">
    <property type="entry name" value="Thioredoxin-like"/>
    <property type="match status" value="1"/>
</dbReference>
<dbReference type="PROSITE" id="PS51352">
    <property type="entry name" value="THIOREDOXIN_2"/>
    <property type="match status" value="1"/>
</dbReference>
<dbReference type="InterPro" id="IPR036249">
    <property type="entry name" value="Thioredoxin-like_sf"/>
</dbReference>
<comment type="caution">
    <text evidence="8">The sequence shown here is derived from an EMBL/GenBank/DDBJ whole genome shotgun (WGS) entry which is preliminary data.</text>
</comment>
<evidence type="ECO:0000313" key="9">
    <source>
        <dbReference type="Proteomes" id="UP000178367"/>
    </source>
</evidence>
<evidence type="ECO:0000313" key="8">
    <source>
        <dbReference type="EMBL" id="OGF25168.1"/>
    </source>
</evidence>
<comment type="similarity">
    <text evidence="1">Belongs to the thioredoxin family. DsbA subfamily.</text>
</comment>
<keyword evidence="3" id="KW-0560">Oxidoreductase</keyword>
<keyword evidence="6" id="KW-1133">Transmembrane helix</keyword>
<evidence type="ECO:0000256" key="5">
    <source>
        <dbReference type="ARBA" id="ARBA00023284"/>
    </source>
</evidence>